<name>A0A9N9IBS3_FUNMO</name>
<accession>A0A9N9IBS3</accession>
<dbReference type="EMBL" id="CAJVPP010016214">
    <property type="protein sequence ID" value="CAG8728953.1"/>
    <property type="molecule type" value="Genomic_DNA"/>
</dbReference>
<sequence length="128" mass="14579">TDYPLMNVGGNKAQSSTFHNIGPQHHNAIKSLNETFKLNTWITMKALNVLFDEFPDNAKELDDEFNGSGIQGIFDKLVMIDSNYFISGPKGCAHVKSKFSEKIKEARIKLMQEEDFNILNDITRWPLD</sequence>
<dbReference type="Proteomes" id="UP000789375">
    <property type="component" value="Unassembled WGS sequence"/>
</dbReference>
<comment type="caution">
    <text evidence="1">The sequence shown here is derived from an EMBL/GenBank/DDBJ whole genome shotgun (WGS) entry which is preliminary data.</text>
</comment>
<evidence type="ECO:0000313" key="2">
    <source>
        <dbReference type="Proteomes" id="UP000789375"/>
    </source>
</evidence>
<feature type="non-terminal residue" evidence="1">
    <location>
        <position position="1"/>
    </location>
</feature>
<gene>
    <name evidence="1" type="ORF">FMOSSE_LOCUS15546</name>
</gene>
<evidence type="ECO:0000313" key="1">
    <source>
        <dbReference type="EMBL" id="CAG8728953.1"/>
    </source>
</evidence>
<dbReference type="AlphaFoldDB" id="A0A9N9IBS3"/>
<proteinExistence type="predicted"/>
<protein>
    <submittedName>
        <fullName evidence="1">461_t:CDS:1</fullName>
    </submittedName>
</protein>
<organism evidence="1 2">
    <name type="scientific">Funneliformis mosseae</name>
    <name type="common">Endomycorrhizal fungus</name>
    <name type="synonym">Glomus mosseae</name>
    <dbReference type="NCBI Taxonomy" id="27381"/>
    <lineage>
        <taxon>Eukaryota</taxon>
        <taxon>Fungi</taxon>
        <taxon>Fungi incertae sedis</taxon>
        <taxon>Mucoromycota</taxon>
        <taxon>Glomeromycotina</taxon>
        <taxon>Glomeromycetes</taxon>
        <taxon>Glomerales</taxon>
        <taxon>Glomeraceae</taxon>
        <taxon>Funneliformis</taxon>
    </lineage>
</organism>
<reference evidence="1" key="1">
    <citation type="submission" date="2021-06" db="EMBL/GenBank/DDBJ databases">
        <authorList>
            <person name="Kallberg Y."/>
            <person name="Tangrot J."/>
            <person name="Rosling A."/>
        </authorList>
    </citation>
    <scope>NUCLEOTIDE SEQUENCE</scope>
    <source>
        <strain evidence="1">87-6 pot B 2015</strain>
    </source>
</reference>
<dbReference type="Gene3D" id="3.40.50.11350">
    <property type="match status" value="1"/>
</dbReference>
<keyword evidence="2" id="KW-1185">Reference proteome</keyword>